<feature type="region of interest" description="Disordered" evidence="1">
    <location>
        <begin position="1"/>
        <end position="41"/>
    </location>
</feature>
<dbReference type="RefSeq" id="XP_018281987.1">
    <property type="nucleotide sequence ID" value="XM_018422034.1"/>
</dbReference>
<dbReference type="EMBL" id="KQ087181">
    <property type="protein sequence ID" value="KLT45496.1"/>
    <property type="molecule type" value="Genomic_DNA"/>
</dbReference>
<reference evidence="2 3" key="1">
    <citation type="submission" date="2015-03" db="EMBL/GenBank/DDBJ databases">
        <title>Genomics and transcriptomics of the oil-accumulating basidiomycete yeast T. oleaginosus allow insights into substrate utilization and the diverse evolutionary trajectories of mating systems in fungi.</title>
        <authorList>
            <consortium name="DOE Joint Genome Institute"/>
            <person name="Kourist R."/>
            <person name="Kracht O."/>
            <person name="Bracharz F."/>
            <person name="Lipzen A."/>
            <person name="Nolan M."/>
            <person name="Ohm R."/>
            <person name="Grigoriev I."/>
            <person name="Sun S."/>
            <person name="Heitman J."/>
            <person name="Bruck T."/>
            <person name="Nowrousian M."/>
        </authorList>
    </citation>
    <scope>NUCLEOTIDE SEQUENCE [LARGE SCALE GENOMIC DNA]</scope>
    <source>
        <strain evidence="2 3">IBC0246</strain>
    </source>
</reference>
<dbReference type="Proteomes" id="UP000053611">
    <property type="component" value="Unassembled WGS sequence"/>
</dbReference>
<dbReference type="OrthoDB" id="2596508at2759"/>
<name>A0A0J0XWR5_9TREE</name>
<gene>
    <name evidence="2" type="ORF">CC85DRAFT_282580</name>
</gene>
<dbReference type="GeneID" id="28982637"/>
<sequence length="327" mass="36394">MSNKRPGSPVAKLPLKPPSLSIQPSPVPQSTNNSSPSTNNSECAEGLIVRTYDYGHPEPGTERWNFSWPPPAQFPRRNWRTAVWSPPNMTANYVTPEVFQLAGKFASVAVQSALDGETPWSEVGTNGIYLALVDLMLQCRDHLRTETCYASIRSATDPSEPGFLTYPQWRRKCKAEMERIFSLAQAVVPEGVMQEITLSKCKHYCTAAILWTFGGDMDAGRWLFDDSFLPPLRHLKRIPVSFLGQYDATPEQLERYGMRRVTGRISLNTCEGDILRRAAANRKRYGEAQPLPAGLSGLPLATPVRAQTGRIPGTNLVVVPLQRRRPA</sequence>
<feature type="compositionally biased region" description="Low complexity" evidence="1">
    <location>
        <begin position="28"/>
        <end position="41"/>
    </location>
</feature>
<protein>
    <submittedName>
        <fullName evidence="2">Uncharacterized protein</fullName>
    </submittedName>
</protein>
<keyword evidence="3" id="KW-1185">Reference proteome</keyword>
<evidence type="ECO:0000313" key="2">
    <source>
        <dbReference type="EMBL" id="KLT45496.1"/>
    </source>
</evidence>
<evidence type="ECO:0000313" key="3">
    <source>
        <dbReference type="Proteomes" id="UP000053611"/>
    </source>
</evidence>
<dbReference type="AlphaFoldDB" id="A0A0J0XWR5"/>
<accession>A0A0J0XWR5</accession>
<evidence type="ECO:0000256" key="1">
    <source>
        <dbReference type="SAM" id="MobiDB-lite"/>
    </source>
</evidence>
<proteinExistence type="predicted"/>
<organism evidence="2 3">
    <name type="scientific">Cutaneotrichosporon oleaginosum</name>
    <dbReference type="NCBI Taxonomy" id="879819"/>
    <lineage>
        <taxon>Eukaryota</taxon>
        <taxon>Fungi</taxon>
        <taxon>Dikarya</taxon>
        <taxon>Basidiomycota</taxon>
        <taxon>Agaricomycotina</taxon>
        <taxon>Tremellomycetes</taxon>
        <taxon>Trichosporonales</taxon>
        <taxon>Trichosporonaceae</taxon>
        <taxon>Cutaneotrichosporon</taxon>
    </lineage>
</organism>